<dbReference type="SUPFAM" id="SSF50129">
    <property type="entry name" value="GroES-like"/>
    <property type="match status" value="1"/>
</dbReference>
<accession>A0A1Y2E6X3</accession>
<dbReference type="CDD" id="cd08297">
    <property type="entry name" value="CAD3"/>
    <property type="match status" value="1"/>
</dbReference>
<sequence length="359" mass="37778">MALQQLQKAAVVIRENGSFRFEIRQTPIPSIQPWEILVKLSATSICGTDIAMAAGYVGPTCDILGHEGVGRVVRIGSGVDPSTVKVGDRIGIAWLRDICGNCPCCAVPGGEVRCVEQLNSGRKHDGTLQEYCTVPNRYVLKLPDELNIPDPVIAPILCAGVTAYSALKAGAAVPGEWAAISGAGGGVGALGIQYAKAMGYRVIAIDVGPTKEGFCLEQGAEVYCDALDTNLKDTVRGFTSGAMAKAVVVCAGSGAAYRSAFDLVAYFGTIVCVGIPPPDELISAHPLQLIDNGIRLIGSAVGTRTDTLEALEFVRRGMVNPAIHLSTLDDLNDISGKVASTIGKYVIQFEKFSGEHEQE</sequence>
<dbReference type="RefSeq" id="XP_040717811.1">
    <property type="nucleotide sequence ID" value="XM_040862921.1"/>
</dbReference>
<proteinExistence type="inferred from homology"/>
<dbReference type="FunFam" id="3.40.50.720:FF:000039">
    <property type="entry name" value="Alcohol dehydrogenase AdhP"/>
    <property type="match status" value="1"/>
</dbReference>
<keyword evidence="4 8" id="KW-0479">Metal-binding</keyword>
<dbReference type="Pfam" id="PF08240">
    <property type="entry name" value="ADH_N"/>
    <property type="match status" value="1"/>
</dbReference>
<keyword evidence="11" id="KW-1185">Reference proteome</keyword>
<evidence type="ECO:0000313" key="11">
    <source>
        <dbReference type="Proteomes" id="UP000193689"/>
    </source>
</evidence>
<dbReference type="InterPro" id="IPR020843">
    <property type="entry name" value="ER"/>
</dbReference>
<organism evidence="10 11">
    <name type="scientific">Pseudomassariella vexata</name>
    <dbReference type="NCBI Taxonomy" id="1141098"/>
    <lineage>
        <taxon>Eukaryota</taxon>
        <taxon>Fungi</taxon>
        <taxon>Dikarya</taxon>
        <taxon>Ascomycota</taxon>
        <taxon>Pezizomycotina</taxon>
        <taxon>Sordariomycetes</taxon>
        <taxon>Xylariomycetidae</taxon>
        <taxon>Amphisphaeriales</taxon>
        <taxon>Pseudomassariaceae</taxon>
        <taxon>Pseudomassariella</taxon>
    </lineage>
</organism>
<reference evidence="10 11" key="1">
    <citation type="submission" date="2016-07" db="EMBL/GenBank/DDBJ databases">
        <title>Pervasive Adenine N6-methylation of Active Genes in Fungi.</title>
        <authorList>
            <consortium name="DOE Joint Genome Institute"/>
            <person name="Mondo S.J."/>
            <person name="Dannebaum R.O."/>
            <person name="Kuo R.C."/>
            <person name="Labutti K."/>
            <person name="Haridas S."/>
            <person name="Kuo A."/>
            <person name="Salamov A."/>
            <person name="Ahrendt S.R."/>
            <person name="Lipzen A."/>
            <person name="Sullivan W."/>
            <person name="Andreopoulos W.B."/>
            <person name="Clum A."/>
            <person name="Lindquist E."/>
            <person name="Daum C."/>
            <person name="Ramamoorthy G.K."/>
            <person name="Gryganskyi A."/>
            <person name="Culley D."/>
            <person name="Magnuson J.K."/>
            <person name="James T.Y."/>
            <person name="O'Malley M.A."/>
            <person name="Stajich J.E."/>
            <person name="Spatafora J.W."/>
            <person name="Visel A."/>
            <person name="Grigoriev I.V."/>
        </authorList>
    </citation>
    <scope>NUCLEOTIDE SEQUENCE [LARGE SCALE GENOMIC DNA]</scope>
    <source>
        <strain evidence="10 11">CBS 129021</strain>
    </source>
</reference>
<dbReference type="SMART" id="SM00829">
    <property type="entry name" value="PKS_ER"/>
    <property type="match status" value="1"/>
</dbReference>
<evidence type="ECO:0000256" key="4">
    <source>
        <dbReference type="ARBA" id="ARBA00022723"/>
    </source>
</evidence>
<dbReference type="InterPro" id="IPR011032">
    <property type="entry name" value="GroES-like_sf"/>
</dbReference>
<dbReference type="EC" id="1.1.1.1" evidence="3"/>
<comment type="caution">
    <text evidence="10">The sequence shown here is derived from an EMBL/GenBank/DDBJ whole genome shotgun (WGS) entry which is preliminary data.</text>
</comment>
<keyword evidence="5 8" id="KW-0862">Zinc</keyword>
<dbReference type="Proteomes" id="UP000193689">
    <property type="component" value="Unassembled WGS sequence"/>
</dbReference>
<evidence type="ECO:0000256" key="6">
    <source>
        <dbReference type="ARBA" id="ARBA00023002"/>
    </source>
</evidence>
<dbReference type="InterPro" id="IPR002328">
    <property type="entry name" value="ADH_Zn_CS"/>
</dbReference>
<dbReference type="SUPFAM" id="SSF51735">
    <property type="entry name" value="NAD(P)-binding Rossmann-fold domains"/>
    <property type="match status" value="1"/>
</dbReference>
<evidence type="ECO:0000256" key="7">
    <source>
        <dbReference type="ARBA" id="ARBA00023027"/>
    </source>
</evidence>
<dbReference type="PROSITE" id="PS00059">
    <property type="entry name" value="ADH_ZINC"/>
    <property type="match status" value="1"/>
</dbReference>
<evidence type="ECO:0000256" key="2">
    <source>
        <dbReference type="ARBA" id="ARBA00008072"/>
    </source>
</evidence>
<evidence type="ECO:0000256" key="3">
    <source>
        <dbReference type="ARBA" id="ARBA00013190"/>
    </source>
</evidence>
<dbReference type="EMBL" id="MCFJ01000004">
    <property type="protein sequence ID" value="ORY67187.1"/>
    <property type="molecule type" value="Genomic_DNA"/>
</dbReference>
<evidence type="ECO:0000313" key="10">
    <source>
        <dbReference type="EMBL" id="ORY67187.1"/>
    </source>
</evidence>
<protein>
    <recommendedName>
        <fullName evidence="3">alcohol dehydrogenase</fullName>
        <ecNumber evidence="3">1.1.1.1</ecNumber>
    </recommendedName>
</protein>
<dbReference type="InterPro" id="IPR013154">
    <property type="entry name" value="ADH-like_N"/>
</dbReference>
<dbReference type="OrthoDB" id="1879366at2759"/>
<keyword evidence="6" id="KW-0560">Oxidoreductase</keyword>
<dbReference type="Gene3D" id="3.40.50.720">
    <property type="entry name" value="NAD(P)-binding Rossmann-like Domain"/>
    <property type="match status" value="1"/>
</dbReference>
<name>A0A1Y2E6X3_9PEZI</name>
<dbReference type="PANTHER" id="PTHR42940">
    <property type="entry name" value="ALCOHOL DEHYDROGENASE 1-RELATED"/>
    <property type="match status" value="1"/>
</dbReference>
<keyword evidence="7" id="KW-0520">NAD</keyword>
<evidence type="ECO:0000256" key="1">
    <source>
        <dbReference type="ARBA" id="ARBA00001947"/>
    </source>
</evidence>
<dbReference type="GO" id="GO:0005737">
    <property type="term" value="C:cytoplasm"/>
    <property type="evidence" value="ECO:0007669"/>
    <property type="project" value="TreeGrafter"/>
</dbReference>
<dbReference type="Gene3D" id="3.90.180.10">
    <property type="entry name" value="Medium-chain alcohol dehydrogenases, catalytic domain"/>
    <property type="match status" value="1"/>
</dbReference>
<dbReference type="Pfam" id="PF00107">
    <property type="entry name" value="ADH_zinc_N"/>
    <property type="match status" value="1"/>
</dbReference>
<dbReference type="GO" id="GO:0004022">
    <property type="term" value="F:alcohol dehydrogenase (NAD+) activity"/>
    <property type="evidence" value="ECO:0007669"/>
    <property type="project" value="UniProtKB-EC"/>
</dbReference>
<evidence type="ECO:0000256" key="8">
    <source>
        <dbReference type="RuleBase" id="RU361277"/>
    </source>
</evidence>
<dbReference type="AlphaFoldDB" id="A0A1Y2E6X3"/>
<comment type="cofactor">
    <cofactor evidence="1 8">
        <name>Zn(2+)</name>
        <dbReference type="ChEBI" id="CHEBI:29105"/>
    </cofactor>
</comment>
<dbReference type="STRING" id="1141098.A0A1Y2E6X3"/>
<dbReference type="PANTHER" id="PTHR42940:SF3">
    <property type="entry name" value="ALCOHOL DEHYDROGENASE 1-RELATED"/>
    <property type="match status" value="1"/>
</dbReference>
<dbReference type="GeneID" id="63779133"/>
<dbReference type="InterPro" id="IPR013149">
    <property type="entry name" value="ADH-like_C"/>
</dbReference>
<feature type="domain" description="Enoyl reductase (ER)" evidence="9">
    <location>
        <begin position="14"/>
        <end position="347"/>
    </location>
</feature>
<evidence type="ECO:0000259" key="9">
    <source>
        <dbReference type="SMART" id="SM00829"/>
    </source>
</evidence>
<comment type="similarity">
    <text evidence="2 8">Belongs to the zinc-containing alcohol dehydrogenase family.</text>
</comment>
<gene>
    <name evidence="10" type="ORF">BCR38DRAFT_472659</name>
</gene>
<dbReference type="InterPro" id="IPR036291">
    <property type="entry name" value="NAD(P)-bd_dom_sf"/>
</dbReference>
<dbReference type="InParanoid" id="A0A1Y2E6X3"/>
<evidence type="ECO:0000256" key="5">
    <source>
        <dbReference type="ARBA" id="ARBA00022833"/>
    </source>
</evidence>
<dbReference type="GO" id="GO:0008270">
    <property type="term" value="F:zinc ion binding"/>
    <property type="evidence" value="ECO:0007669"/>
    <property type="project" value="InterPro"/>
</dbReference>